<evidence type="ECO:0000313" key="2">
    <source>
        <dbReference type="EMBL" id="MBP3957882.1"/>
    </source>
</evidence>
<name>A0ABS5BWV0_9BACT</name>
<evidence type="ECO:0000256" key="1">
    <source>
        <dbReference type="SAM" id="SignalP"/>
    </source>
</evidence>
<gene>
    <name evidence="2" type="ORF">J8F10_21725</name>
</gene>
<reference evidence="2 3" key="1">
    <citation type="submission" date="2021-04" db="EMBL/GenBank/DDBJ databases">
        <authorList>
            <person name="Ivanova A."/>
        </authorList>
    </citation>
    <scope>NUCLEOTIDE SEQUENCE [LARGE SCALE GENOMIC DNA]</scope>
    <source>
        <strain evidence="2 3">G18</strain>
    </source>
</reference>
<proteinExistence type="predicted"/>
<keyword evidence="3" id="KW-1185">Reference proteome</keyword>
<feature type="signal peptide" evidence="1">
    <location>
        <begin position="1"/>
        <end position="27"/>
    </location>
</feature>
<comment type="caution">
    <text evidence="2">The sequence shown here is derived from an EMBL/GenBank/DDBJ whole genome shotgun (WGS) entry which is preliminary data.</text>
</comment>
<dbReference type="Proteomes" id="UP000676565">
    <property type="component" value="Unassembled WGS sequence"/>
</dbReference>
<keyword evidence="1" id="KW-0732">Signal</keyword>
<organism evidence="2 3">
    <name type="scientific">Gemmata palustris</name>
    <dbReference type="NCBI Taxonomy" id="2822762"/>
    <lineage>
        <taxon>Bacteria</taxon>
        <taxon>Pseudomonadati</taxon>
        <taxon>Planctomycetota</taxon>
        <taxon>Planctomycetia</taxon>
        <taxon>Gemmatales</taxon>
        <taxon>Gemmataceae</taxon>
        <taxon>Gemmata</taxon>
    </lineage>
</organism>
<dbReference type="EMBL" id="JAGKQQ010000001">
    <property type="protein sequence ID" value="MBP3957882.1"/>
    <property type="molecule type" value="Genomic_DNA"/>
</dbReference>
<protein>
    <submittedName>
        <fullName evidence="2">VCBS repeat-containing protein</fullName>
    </submittedName>
</protein>
<evidence type="ECO:0000313" key="3">
    <source>
        <dbReference type="Proteomes" id="UP000676565"/>
    </source>
</evidence>
<sequence>MRIRSRVALSAIGLVLVAVGAPRQSHADPRPAERLTEFGPPTAILDGAEFAARLKPRYADHDGDGKIDLLVGAWDRLLVYRNQETNAEPKYAKPTWFDEAVPSGRIPAG</sequence>
<feature type="chain" id="PRO_5046621813" evidence="1">
    <location>
        <begin position="28"/>
        <end position="109"/>
    </location>
</feature>
<dbReference type="RefSeq" id="WP_210657362.1">
    <property type="nucleotide sequence ID" value="NZ_JAGKQQ010000001.1"/>
</dbReference>
<dbReference type="InterPro" id="IPR028994">
    <property type="entry name" value="Integrin_alpha_N"/>
</dbReference>
<dbReference type="SUPFAM" id="SSF69318">
    <property type="entry name" value="Integrin alpha N-terminal domain"/>
    <property type="match status" value="1"/>
</dbReference>
<accession>A0ABS5BWV0</accession>